<dbReference type="AlphaFoldDB" id="A0A830HLE7"/>
<protein>
    <submittedName>
        <fullName evidence="2">Uncharacterized protein</fullName>
    </submittedName>
</protein>
<feature type="compositionally biased region" description="Low complexity" evidence="1">
    <location>
        <begin position="121"/>
        <end position="132"/>
    </location>
</feature>
<evidence type="ECO:0000313" key="2">
    <source>
        <dbReference type="EMBL" id="GHP06371.1"/>
    </source>
</evidence>
<feature type="region of interest" description="Disordered" evidence="1">
    <location>
        <begin position="345"/>
        <end position="372"/>
    </location>
</feature>
<keyword evidence="3" id="KW-1185">Reference proteome</keyword>
<comment type="caution">
    <text evidence="2">The sequence shown here is derived from an EMBL/GenBank/DDBJ whole genome shotgun (WGS) entry which is preliminary data.</text>
</comment>
<evidence type="ECO:0000313" key="3">
    <source>
        <dbReference type="Proteomes" id="UP000660262"/>
    </source>
</evidence>
<feature type="region of interest" description="Disordered" evidence="1">
    <location>
        <begin position="247"/>
        <end position="280"/>
    </location>
</feature>
<feature type="region of interest" description="Disordered" evidence="1">
    <location>
        <begin position="28"/>
        <end position="138"/>
    </location>
</feature>
<dbReference type="EMBL" id="BNJQ01000012">
    <property type="protein sequence ID" value="GHP06371.1"/>
    <property type="molecule type" value="Genomic_DNA"/>
</dbReference>
<feature type="compositionally biased region" description="Basic and acidic residues" evidence="1">
    <location>
        <begin position="218"/>
        <end position="233"/>
    </location>
</feature>
<evidence type="ECO:0000256" key="1">
    <source>
        <dbReference type="SAM" id="MobiDB-lite"/>
    </source>
</evidence>
<organism evidence="2 3">
    <name type="scientific">Pycnococcus provasolii</name>
    <dbReference type="NCBI Taxonomy" id="41880"/>
    <lineage>
        <taxon>Eukaryota</taxon>
        <taxon>Viridiplantae</taxon>
        <taxon>Chlorophyta</taxon>
        <taxon>Pseudoscourfieldiophyceae</taxon>
        <taxon>Pseudoscourfieldiales</taxon>
        <taxon>Pycnococcaceae</taxon>
        <taxon>Pycnococcus</taxon>
    </lineage>
</organism>
<accession>A0A830HLE7</accession>
<feature type="compositionally biased region" description="Low complexity" evidence="1">
    <location>
        <begin position="268"/>
        <end position="278"/>
    </location>
</feature>
<feature type="compositionally biased region" description="Basic and acidic residues" evidence="1">
    <location>
        <begin position="179"/>
        <end position="198"/>
    </location>
</feature>
<dbReference type="Proteomes" id="UP000660262">
    <property type="component" value="Unassembled WGS sequence"/>
</dbReference>
<proteinExistence type="predicted"/>
<feature type="compositionally biased region" description="Basic residues" evidence="1">
    <location>
        <begin position="357"/>
        <end position="372"/>
    </location>
</feature>
<feature type="compositionally biased region" description="Low complexity" evidence="1">
    <location>
        <begin position="167"/>
        <end position="177"/>
    </location>
</feature>
<gene>
    <name evidence="2" type="ORF">PPROV_000511600</name>
</gene>
<feature type="region of interest" description="Disordered" evidence="1">
    <location>
        <begin position="152"/>
        <end position="233"/>
    </location>
</feature>
<name>A0A830HLE7_9CHLO</name>
<reference evidence="2" key="1">
    <citation type="submission" date="2020-10" db="EMBL/GenBank/DDBJ databases">
        <title>Unveiling of a novel bifunctional photoreceptor, Dualchrome1, isolated from a cosmopolitan green alga.</title>
        <authorList>
            <person name="Suzuki S."/>
            <person name="Kawachi M."/>
        </authorList>
    </citation>
    <scope>NUCLEOTIDE SEQUENCE</scope>
    <source>
        <strain evidence="2">NIES 2893</strain>
    </source>
</reference>
<feature type="compositionally biased region" description="Acidic residues" evidence="1">
    <location>
        <begin position="70"/>
        <end position="79"/>
    </location>
</feature>
<sequence length="414" mass="43885">MTAQVVAPCATCETSSAATLGASVLLESPSKKPRVGLVDNSSAPGPGGEMHGEESTRLPNACFTDVERQDGDDDDDDDGILAGASCKENDDGKIHTAQPAQKDAPGSKKMPLVVSTENRDNSNNSNNNNNNNPPTVDFSSTHAAAIRTLAKTPARSGLRKSVVSANAQQPPQTTTATKGTEDGHIYWHGTREDDKPDDSTNASAQPSRPRRKAALNGETRRRTGRDAEDAPTDARCEIAHYVADDVDRTPADGLDAPIQNAKVDRGNTTAAAESSSAPTPAPIVSGQVLCDHCGDRLIVGLDVVASCVMCNNTEIPFDVCEICYNQLVEAQRAAAAATTAAAAYDSQQKATSSKDKGTRKRTRKPPKPRRAAPFHACDAAQFQTHYVDPCPDCGQPLLSRRDDNELVFTCTCSD</sequence>